<comment type="catalytic activity">
    <reaction evidence="1">
        <text>2 glutathione + H2O2 = glutathione disulfide + 2 H2O</text>
        <dbReference type="Rhea" id="RHEA:16833"/>
        <dbReference type="ChEBI" id="CHEBI:15377"/>
        <dbReference type="ChEBI" id="CHEBI:16240"/>
        <dbReference type="ChEBI" id="CHEBI:57925"/>
        <dbReference type="ChEBI" id="CHEBI:58297"/>
        <dbReference type="EC" id="1.11.1.9"/>
    </reaction>
</comment>
<dbReference type="InterPro" id="IPR011899">
    <property type="entry name" value="Glutaredoxin_euk/vir"/>
</dbReference>
<dbReference type="PRINTS" id="PR00160">
    <property type="entry name" value="GLUTAREDOXIN"/>
</dbReference>
<evidence type="ECO:0000256" key="7">
    <source>
        <dbReference type="ARBA" id="ARBA00047960"/>
    </source>
</evidence>
<dbReference type="PROSITE" id="PS51354">
    <property type="entry name" value="GLUTAREDOXIN_2"/>
    <property type="match status" value="1"/>
</dbReference>
<evidence type="ECO:0000256" key="3">
    <source>
        <dbReference type="ARBA" id="ARBA00022982"/>
    </source>
</evidence>
<dbReference type="AlphaFoldDB" id="A0AAN6ST35"/>
<evidence type="ECO:0000256" key="6">
    <source>
        <dbReference type="ARBA" id="ARBA00035808"/>
    </source>
</evidence>
<dbReference type="NCBIfam" id="TIGR02180">
    <property type="entry name" value="GRX_euk"/>
    <property type="match status" value="1"/>
</dbReference>
<keyword evidence="10" id="KW-1185">Reference proteome</keyword>
<reference evidence="10" key="1">
    <citation type="journal article" date="2023" name="Mol. Phylogenet. Evol.">
        <title>Genome-scale phylogeny and comparative genomics of the fungal order Sordariales.</title>
        <authorList>
            <person name="Hensen N."/>
            <person name="Bonometti L."/>
            <person name="Westerberg I."/>
            <person name="Brannstrom I.O."/>
            <person name="Guillou S."/>
            <person name="Cros-Aarteil S."/>
            <person name="Calhoun S."/>
            <person name="Haridas S."/>
            <person name="Kuo A."/>
            <person name="Mondo S."/>
            <person name="Pangilinan J."/>
            <person name="Riley R."/>
            <person name="LaButti K."/>
            <person name="Andreopoulos B."/>
            <person name="Lipzen A."/>
            <person name="Chen C."/>
            <person name="Yan M."/>
            <person name="Daum C."/>
            <person name="Ng V."/>
            <person name="Clum A."/>
            <person name="Steindorff A."/>
            <person name="Ohm R.A."/>
            <person name="Martin F."/>
            <person name="Silar P."/>
            <person name="Natvig D.O."/>
            <person name="Lalanne C."/>
            <person name="Gautier V."/>
            <person name="Ament-Velasquez S.L."/>
            <person name="Kruys A."/>
            <person name="Hutchinson M.I."/>
            <person name="Powell A.J."/>
            <person name="Barry K."/>
            <person name="Miller A.N."/>
            <person name="Grigoriev I.V."/>
            <person name="Debuchy R."/>
            <person name="Gladieux P."/>
            <person name="Hiltunen Thoren M."/>
            <person name="Johannesson H."/>
        </authorList>
    </citation>
    <scope>NUCLEOTIDE SEQUENCE [LARGE SCALE GENOMIC DNA]</scope>
    <source>
        <strain evidence="10">CBS 284.82</strain>
    </source>
</reference>
<feature type="domain" description="Glutaredoxin" evidence="8">
    <location>
        <begin position="33"/>
        <end position="95"/>
    </location>
</feature>
<dbReference type="InterPro" id="IPR036249">
    <property type="entry name" value="Thioredoxin-like_sf"/>
</dbReference>
<keyword evidence="5" id="KW-0676">Redox-active center</keyword>
<name>A0AAN6ST35_9PEZI</name>
<dbReference type="InterPro" id="IPR014025">
    <property type="entry name" value="Glutaredoxin_subgr"/>
</dbReference>
<dbReference type="GO" id="GO:0004364">
    <property type="term" value="F:glutathione transferase activity"/>
    <property type="evidence" value="ECO:0007669"/>
    <property type="project" value="UniProtKB-EC"/>
</dbReference>
<protein>
    <submittedName>
        <fullName evidence="9">Thioredoxin-like protein</fullName>
    </submittedName>
</protein>
<dbReference type="Proteomes" id="UP001303115">
    <property type="component" value="Unassembled WGS sequence"/>
</dbReference>
<evidence type="ECO:0000313" key="10">
    <source>
        <dbReference type="Proteomes" id="UP001303115"/>
    </source>
</evidence>
<dbReference type="GO" id="GO:0034599">
    <property type="term" value="P:cellular response to oxidative stress"/>
    <property type="evidence" value="ECO:0007669"/>
    <property type="project" value="TreeGrafter"/>
</dbReference>
<dbReference type="PANTHER" id="PTHR45694">
    <property type="entry name" value="GLUTAREDOXIN 2"/>
    <property type="match status" value="1"/>
</dbReference>
<keyword evidence="2" id="KW-0813">Transport</keyword>
<evidence type="ECO:0000256" key="4">
    <source>
        <dbReference type="ARBA" id="ARBA00023157"/>
    </source>
</evidence>
<evidence type="ECO:0000256" key="2">
    <source>
        <dbReference type="ARBA" id="ARBA00022448"/>
    </source>
</evidence>
<dbReference type="GO" id="GO:0005634">
    <property type="term" value="C:nucleus"/>
    <property type="evidence" value="ECO:0007669"/>
    <property type="project" value="TreeGrafter"/>
</dbReference>
<dbReference type="GO" id="GO:0015038">
    <property type="term" value="F:glutathione disulfide oxidoreductase activity"/>
    <property type="evidence" value="ECO:0007669"/>
    <property type="project" value="TreeGrafter"/>
</dbReference>
<keyword evidence="3" id="KW-0249">Electron transport</keyword>
<dbReference type="PANTHER" id="PTHR45694:SF18">
    <property type="entry name" value="GLUTAREDOXIN-1-RELATED"/>
    <property type="match status" value="1"/>
</dbReference>
<dbReference type="Pfam" id="PF00462">
    <property type="entry name" value="Glutaredoxin"/>
    <property type="match status" value="1"/>
</dbReference>
<organism evidence="9 10">
    <name type="scientific">Parachaetomium inaequale</name>
    <dbReference type="NCBI Taxonomy" id="2588326"/>
    <lineage>
        <taxon>Eukaryota</taxon>
        <taxon>Fungi</taxon>
        <taxon>Dikarya</taxon>
        <taxon>Ascomycota</taxon>
        <taxon>Pezizomycotina</taxon>
        <taxon>Sordariomycetes</taxon>
        <taxon>Sordariomycetidae</taxon>
        <taxon>Sordariales</taxon>
        <taxon>Chaetomiaceae</taxon>
        <taxon>Parachaetomium</taxon>
    </lineage>
</organism>
<evidence type="ECO:0000313" key="9">
    <source>
        <dbReference type="EMBL" id="KAK4041285.1"/>
    </source>
</evidence>
<sequence>MSFIFRRLFGSSPSITMEAAQKKAQQLIDDNAVMVFSKSYCPYCNNTKRVLDGLNAKYKAIELNQEDDGDDIQNALQKMTGQRTVPNVFIGRVHIGGNSDLEAVVKNGKDGKGIQELLQEAGAL</sequence>
<dbReference type="CDD" id="cd03419">
    <property type="entry name" value="GRX_GRXh_1_2_like"/>
    <property type="match status" value="1"/>
</dbReference>
<dbReference type="SUPFAM" id="SSF52833">
    <property type="entry name" value="Thioredoxin-like"/>
    <property type="match status" value="1"/>
</dbReference>
<gene>
    <name evidence="9" type="ORF">C8A01DRAFT_45534</name>
</gene>
<comment type="catalytic activity">
    <reaction evidence="7">
        <text>RX + glutathione = an S-substituted glutathione + a halide anion + H(+)</text>
        <dbReference type="Rhea" id="RHEA:16437"/>
        <dbReference type="ChEBI" id="CHEBI:15378"/>
        <dbReference type="ChEBI" id="CHEBI:16042"/>
        <dbReference type="ChEBI" id="CHEBI:17792"/>
        <dbReference type="ChEBI" id="CHEBI:57925"/>
        <dbReference type="ChEBI" id="CHEBI:90779"/>
        <dbReference type="EC" id="2.5.1.18"/>
    </reaction>
</comment>
<accession>A0AAN6ST35</accession>
<proteinExistence type="predicted"/>
<keyword evidence="4" id="KW-1015">Disulfide bond</keyword>
<dbReference type="GO" id="GO:0004602">
    <property type="term" value="F:glutathione peroxidase activity"/>
    <property type="evidence" value="ECO:0007669"/>
    <property type="project" value="UniProtKB-EC"/>
</dbReference>
<comment type="catalytic activity">
    <reaction evidence="6">
        <text>1-chloro-2,4-dinitrobenzene + glutathione = 2,4-dinitrophenyl-S-glutathione + chloride + H(+)</text>
        <dbReference type="Rhea" id="RHEA:51220"/>
        <dbReference type="ChEBI" id="CHEBI:15378"/>
        <dbReference type="ChEBI" id="CHEBI:17996"/>
        <dbReference type="ChEBI" id="CHEBI:34718"/>
        <dbReference type="ChEBI" id="CHEBI:57925"/>
        <dbReference type="ChEBI" id="CHEBI:133977"/>
        <dbReference type="EC" id="2.5.1.18"/>
    </reaction>
</comment>
<dbReference type="EMBL" id="MU854360">
    <property type="protein sequence ID" value="KAK4041285.1"/>
    <property type="molecule type" value="Genomic_DNA"/>
</dbReference>
<dbReference type="Gene3D" id="3.40.30.10">
    <property type="entry name" value="Glutaredoxin"/>
    <property type="match status" value="1"/>
</dbReference>
<dbReference type="GO" id="GO:0005737">
    <property type="term" value="C:cytoplasm"/>
    <property type="evidence" value="ECO:0007669"/>
    <property type="project" value="TreeGrafter"/>
</dbReference>
<dbReference type="InterPro" id="IPR011767">
    <property type="entry name" value="GLR_AS"/>
</dbReference>
<evidence type="ECO:0000256" key="1">
    <source>
        <dbReference type="ARBA" id="ARBA00000217"/>
    </source>
</evidence>
<comment type="caution">
    <text evidence="9">The sequence shown here is derived from an EMBL/GenBank/DDBJ whole genome shotgun (WGS) entry which is preliminary data.</text>
</comment>
<evidence type="ECO:0000256" key="5">
    <source>
        <dbReference type="ARBA" id="ARBA00023284"/>
    </source>
</evidence>
<dbReference type="InterPro" id="IPR002109">
    <property type="entry name" value="Glutaredoxin"/>
</dbReference>
<dbReference type="FunFam" id="3.40.30.10:FF:000026">
    <property type="entry name" value="Glutaredoxin 2"/>
    <property type="match status" value="1"/>
</dbReference>
<evidence type="ECO:0000259" key="8">
    <source>
        <dbReference type="Pfam" id="PF00462"/>
    </source>
</evidence>
<dbReference type="PROSITE" id="PS00195">
    <property type="entry name" value="GLUTAREDOXIN_1"/>
    <property type="match status" value="1"/>
</dbReference>